<dbReference type="AlphaFoldDB" id="A0A6H5GNV0"/>
<keyword evidence="2" id="KW-1185">Reference proteome</keyword>
<name>A0A6H5GNV0_9HEMI</name>
<gene>
    <name evidence="1" type="ORF">NTEN_LOCUS10599</name>
</gene>
<feature type="non-terminal residue" evidence="1">
    <location>
        <position position="81"/>
    </location>
</feature>
<evidence type="ECO:0000313" key="1">
    <source>
        <dbReference type="EMBL" id="CAB0005122.1"/>
    </source>
</evidence>
<proteinExistence type="predicted"/>
<accession>A0A6H5GNV0</accession>
<organism evidence="1 2">
    <name type="scientific">Nesidiocoris tenuis</name>
    <dbReference type="NCBI Taxonomy" id="355587"/>
    <lineage>
        <taxon>Eukaryota</taxon>
        <taxon>Metazoa</taxon>
        <taxon>Ecdysozoa</taxon>
        <taxon>Arthropoda</taxon>
        <taxon>Hexapoda</taxon>
        <taxon>Insecta</taxon>
        <taxon>Pterygota</taxon>
        <taxon>Neoptera</taxon>
        <taxon>Paraneoptera</taxon>
        <taxon>Hemiptera</taxon>
        <taxon>Heteroptera</taxon>
        <taxon>Panheteroptera</taxon>
        <taxon>Cimicomorpha</taxon>
        <taxon>Miridae</taxon>
        <taxon>Dicyphina</taxon>
        <taxon>Nesidiocoris</taxon>
    </lineage>
</organism>
<evidence type="ECO:0000313" key="2">
    <source>
        <dbReference type="Proteomes" id="UP000479000"/>
    </source>
</evidence>
<reference evidence="1 2" key="1">
    <citation type="submission" date="2020-02" db="EMBL/GenBank/DDBJ databases">
        <authorList>
            <person name="Ferguson B K."/>
        </authorList>
    </citation>
    <scope>NUCLEOTIDE SEQUENCE [LARGE SCALE GENOMIC DNA]</scope>
</reference>
<protein>
    <submittedName>
        <fullName evidence="1">Uncharacterized protein</fullName>
    </submittedName>
</protein>
<dbReference type="EMBL" id="CADCXU010015921">
    <property type="protein sequence ID" value="CAB0005122.1"/>
    <property type="molecule type" value="Genomic_DNA"/>
</dbReference>
<sequence length="81" mass="9408">MAHDQDEDDSEQLRCLELAVAEQVEFYLFLRCRCRLNKLKSSNDRRDSSTTQSWINTPRANIHFGKLAVHTIRTRSTAVRG</sequence>
<dbReference type="Proteomes" id="UP000479000">
    <property type="component" value="Unassembled WGS sequence"/>
</dbReference>